<proteinExistence type="predicted"/>
<sequence length="210" mass="24837">MKRFDIIVNLKNSSALYMPCMIKPCKFDEVREQFIDESKPFCRTSWLCFEFKFLPPAFFNHILAWYIKQYSVSVITEKGTRNERKALYRQIGVFNLDSSGCEQLVVCEGPNVIALQVWSSRMLYRTYGDFGENLLRFIDTISDRYRLKITYEKTFKCNDGDFTIYRKRIDDLQTKEYRCLEHRINHGSEDLVNPWGFSALTQNTTSDEDT</sequence>
<dbReference type="EMBL" id="UYJE01004721">
    <property type="protein sequence ID" value="VDI30734.1"/>
    <property type="molecule type" value="Genomic_DNA"/>
</dbReference>
<reference evidence="1" key="1">
    <citation type="submission" date="2018-11" db="EMBL/GenBank/DDBJ databases">
        <authorList>
            <person name="Alioto T."/>
            <person name="Alioto T."/>
        </authorList>
    </citation>
    <scope>NUCLEOTIDE SEQUENCE</scope>
</reference>
<evidence type="ECO:0000313" key="2">
    <source>
        <dbReference type="Proteomes" id="UP000596742"/>
    </source>
</evidence>
<dbReference type="Proteomes" id="UP000596742">
    <property type="component" value="Unassembled WGS sequence"/>
</dbReference>
<evidence type="ECO:0000313" key="1">
    <source>
        <dbReference type="EMBL" id="VDI30734.1"/>
    </source>
</evidence>
<organism evidence="1 2">
    <name type="scientific">Mytilus galloprovincialis</name>
    <name type="common">Mediterranean mussel</name>
    <dbReference type="NCBI Taxonomy" id="29158"/>
    <lineage>
        <taxon>Eukaryota</taxon>
        <taxon>Metazoa</taxon>
        <taxon>Spiralia</taxon>
        <taxon>Lophotrochozoa</taxon>
        <taxon>Mollusca</taxon>
        <taxon>Bivalvia</taxon>
        <taxon>Autobranchia</taxon>
        <taxon>Pteriomorphia</taxon>
        <taxon>Mytilida</taxon>
        <taxon>Mytiloidea</taxon>
        <taxon>Mytilidae</taxon>
        <taxon>Mytilinae</taxon>
        <taxon>Mytilus</taxon>
    </lineage>
</organism>
<dbReference type="AlphaFoldDB" id="A0A8B6EAL7"/>
<name>A0A8B6EAL7_MYTGA</name>
<comment type="caution">
    <text evidence="1">The sequence shown here is derived from an EMBL/GenBank/DDBJ whole genome shotgun (WGS) entry which is preliminary data.</text>
</comment>
<gene>
    <name evidence="1" type="ORF">MGAL_10B086742</name>
</gene>
<protein>
    <submittedName>
        <fullName evidence="1">Uncharacterized protein</fullName>
    </submittedName>
</protein>
<accession>A0A8B6EAL7</accession>
<keyword evidence="2" id="KW-1185">Reference proteome</keyword>